<dbReference type="Proteomes" id="UP000076154">
    <property type="component" value="Unassembled WGS sequence"/>
</dbReference>
<protein>
    <submittedName>
        <fullName evidence="1">Uncharacterized protein</fullName>
    </submittedName>
</protein>
<evidence type="ECO:0000313" key="2">
    <source>
        <dbReference type="Proteomes" id="UP000076154"/>
    </source>
</evidence>
<dbReference type="AlphaFoldDB" id="A0A369KAI7"/>
<sequence length="140" mass="15799">MRFLSATVLLEISSTESESLTIEDVDNVFQVLVNAFRMTKISSNIIVYADRIGHHPASYAQLPVNKYPPIPTADSPYLHFPRCQRSTSFTAVLSHFYPENRLSNNPDNASASMQNIDATPEKMHFRSGLHMVPVIYNRSI</sequence>
<name>A0A369KAI7_HYPMA</name>
<dbReference type="EMBL" id="LUEZ02000004">
    <property type="protein sequence ID" value="RDB30602.1"/>
    <property type="molecule type" value="Genomic_DNA"/>
</dbReference>
<dbReference type="InParanoid" id="A0A369KAI7"/>
<organism evidence="1 2">
    <name type="scientific">Hypsizygus marmoreus</name>
    <name type="common">White beech mushroom</name>
    <name type="synonym">Agaricus marmoreus</name>
    <dbReference type="NCBI Taxonomy" id="39966"/>
    <lineage>
        <taxon>Eukaryota</taxon>
        <taxon>Fungi</taxon>
        <taxon>Dikarya</taxon>
        <taxon>Basidiomycota</taxon>
        <taxon>Agaricomycotina</taxon>
        <taxon>Agaricomycetes</taxon>
        <taxon>Agaricomycetidae</taxon>
        <taxon>Agaricales</taxon>
        <taxon>Tricholomatineae</taxon>
        <taxon>Lyophyllaceae</taxon>
        <taxon>Hypsizygus</taxon>
    </lineage>
</organism>
<comment type="caution">
    <text evidence="1">The sequence shown here is derived from an EMBL/GenBank/DDBJ whole genome shotgun (WGS) entry which is preliminary data.</text>
</comment>
<reference evidence="1" key="1">
    <citation type="submission" date="2018-04" db="EMBL/GenBank/DDBJ databases">
        <title>Whole genome sequencing of Hypsizygus marmoreus.</title>
        <authorList>
            <person name="Choi I.-G."/>
            <person name="Min B."/>
            <person name="Kim J.-G."/>
            <person name="Kim S."/>
            <person name="Oh Y.-L."/>
            <person name="Kong W.-S."/>
            <person name="Park H."/>
            <person name="Jeong J."/>
            <person name="Song E.-S."/>
        </authorList>
    </citation>
    <scope>NUCLEOTIDE SEQUENCE [LARGE SCALE GENOMIC DNA]</scope>
    <source>
        <strain evidence="1">51987-8</strain>
    </source>
</reference>
<gene>
    <name evidence="1" type="ORF">Hypma_005728</name>
</gene>
<evidence type="ECO:0000313" key="1">
    <source>
        <dbReference type="EMBL" id="RDB30602.1"/>
    </source>
</evidence>
<accession>A0A369KAI7</accession>
<proteinExistence type="predicted"/>
<keyword evidence="2" id="KW-1185">Reference proteome</keyword>